<feature type="transmembrane region" description="Helical" evidence="1">
    <location>
        <begin position="6"/>
        <end position="24"/>
    </location>
</feature>
<evidence type="ECO:0000313" key="2">
    <source>
        <dbReference type="EMBL" id="PRP67397.1"/>
    </source>
</evidence>
<dbReference type="Proteomes" id="UP000239532">
    <property type="component" value="Unassembled WGS sequence"/>
</dbReference>
<dbReference type="OrthoDB" id="1436593at2"/>
<dbReference type="EMBL" id="MQUC01000003">
    <property type="protein sequence ID" value="PRP67397.1"/>
    <property type="molecule type" value="Genomic_DNA"/>
</dbReference>
<keyword evidence="1" id="KW-1133">Transmembrane helix</keyword>
<keyword evidence="3" id="KW-1185">Reference proteome</keyword>
<organism evidence="2 3">
    <name type="scientific">Nonlabens agnitus</name>
    <dbReference type="NCBI Taxonomy" id="870484"/>
    <lineage>
        <taxon>Bacteria</taxon>
        <taxon>Pseudomonadati</taxon>
        <taxon>Bacteroidota</taxon>
        <taxon>Flavobacteriia</taxon>
        <taxon>Flavobacteriales</taxon>
        <taxon>Flavobacteriaceae</taxon>
        <taxon>Nonlabens</taxon>
    </lineage>
</organism>
<comment type="caution">
    <text evidence="2">The sequence shown here is derived from an EMBL/GenBank/DDBJ whole genome shotgun (WGS) entry which is preliminary data.</text>
</comment>
<name>A0A2S9WV90_9FLAO</name>
<evidence type="ECO:0000256" key="1">
    <source>
        <dbReference type="SAM" id="Phobius"/>
    </source>
</evidence>
<evidence type="ECO:0000313" key="3">
    <source>
        <dbReference type="Proteomes" id="UP000239532"/>
    </source>
</evidence>
<dbReference type="RefSeq" id="WP_105983137.1">
    <property type="nucleotide sequence ID" value="NZ_MQUC01000003.1"/>
</dbReference>
<keyword evidence="1" id="KW-0472">Membrane</keyword>
<reference evidence="2 3" key="1">
    <citation type="submission" date="2016-11" db="EMBL/GenBank/DDBJ databases">
        <title>Trade-off between light-utilization and light-protection in marine flavobacteria.</title>
        <authorList>
            <person name="Kumagai Y."/>
        </authorList>
    </citation>
    <scope>NUCLEOTIDE SEQUENCE [LARGE SCALE GENOMIC DNA]</scope>
    <source>
        <strain evidence="2 3">JCM 17109</strain>
    </source>
</reference>
<gene>
    <name evidence="2" type="ORF">BST86_09980</name>
</gene>
<keyword evidence="1" id="KW-0812">Transmembrane</keyword>
<accession>A0A2S9WV90</accession>
<sequence length="168" mass="19046">MDHSFIIVSLIVVGLVAIPYYLFISAGTSETKKIALKIRKVVLENNLQINQDERWNHKYIGIDTQQKVLMFLKSATAENAVSQDTVQTLNLAHVKNCLVIEHRKGNKANAVLERLDLQIHLNNGTSQLLNFYNLDDNDAEDYEVQRVEKWKTIITTQLRAGASVKRAA</sequence>
<proteinExistence type="predicted"/>
<dbReference type="AlphaFoldDB" id="A0A2S9WV90"/>
<protein>
    <submittedName>
        <fullName evidence="2">Uncharacterized protein</fullName>
    </submittedName>
</protein>